<dbReference type="GO" id="GO:0015074">
    <property type="term" value="P:DNA integration"/>
    <property type="evidence" value="ECO:0007669"/>
    <property type="project" value="InterPro"/>
</dbReference>
<evidence type="ECO:0000256" key="1">
    <source>
        <dbReference type="ARBA" id="ARBA00002190"/>
    </source>
</evidence>
<dbReference type="GO" id="GO:0006313">
    <property type="term" value="P:DNA transposition"/>
    <property type="evidence" value="ECO:0007669"/>
    <property type="project" value="InterPro"/>
</dbReference>
<dbReference type="Proteomes" id="UP000423525">
    <property type="component" value="Chromosome"/>
</dbReference>
<name>A0A6I8M8X7_9CORY</name>
<evidence type="ECO:0000313" key="5">
    <source>
        <dbReference type="Proteomes" id="UP000423525"/>
    </source>
</evidence>
<dbReference type="EMBL" id="LR738855">
    <property type="protein sequence ID" value="VZH84322.1"/>
    <property type="molecule type" value="Genomic_DNA"/>
</dbReference>
<dbReference type="GO" id="GO:0004803">
    <property type="term" value="F:transposase activity"/>
    <property type="evidence" value="ECO:0007669"/>
    <property type="project" value="InterPro"/>
</dbReference>
<dbReference type="InterPro" id="IPR012337">
    <property type="entry name" value="RNaseH-like_sf"/>
</dbReference>
<dbReference type="KEGG" id="crf:FRC0190_00348"/>
<comment type="similarity">
    <text evidence="2">Belongs to the transposase IS30 family.</text>
</comment>
<dbReference type="InterPro" id="IPR001584">
    <property type="entry name" value="Integrase_cat-core"/>
</dbReference>
<evidence type="ECO:0000256" key="2">
    <source>
        <dbReference type="ARBA" id="ARBA00006363"/>
    </source>
</evidence>
<evidence type="ECO:0000259" key="3">
    <source>
        <dbReference type="PROSITE" id="PS50994"/>
    </source>
</evidence>
<dbReference type="GO" id="GO:0003677">
    <property type="term" value="F:DNA binding"/>
    <property type="evidence" value="ECO:0007669"/>
    <property type="project" value="InterPro"/>
</dbReference>
<protein>
    <submittedName>
        <fullName evidence="4">IS30 family transposase</fullName>
    </submittedName>
</protein>
<dbReference type="AlphaFoldDB" id="A0A6I8M8X7"/>
<dbReference type="SUPFAM" id="SSF53098">
    <property type="entry name" value="Ribonuclease H-like"/>
    <property type="match status" value="1"/>
</dbReference>
<dbReference type="NCBIfam" id="NF033563">
    <property type="entry name" value="transpos_IS30"/>
    <property type="match status" value="1"/>
</dbReference>
<feature type="domain" description="Integrase catalytic" evidence="3">
    <location>
        <begin position="1"/>
        <end position="70"/>
    </location>
</feature>
<dbReference type="InterPro" id="IPR053392">
    <property type="entry name" value="Transposase_IS30-like"/>
</dbReference>
<reference evidence="4 5" key="1">
    <citation type="submission" date="2019-11" db="EMBL/GenBank/DDBJ databases">
        <authorList>
            <person name="Brisse S."/>
        </authorList>
    </citation>
    <scope>NUCLEOTIDE SEQUENCE [LARGE SCALE GENOMIC DNA]</scope>
    <source>
        <strain evidence="4">FRC0190</strain>
    </source>
</reference>
<dbReference type="PROSITE" id="PS01043">
    <property type="entry name" value="TRANSPOSASE_IS30"/>
    <property type="match status" value="1"/>
</dbReference>
<sequence length="71" mass="8361">MDVFFCDPHSPWQRGTNENTNGLLRQYFPKATDLSQYPEDYLDAVAEELNDRPRKTLEYDKPSERILKLLA</sequence>
<dbReference type="InterPro" id="IPR051917">
    <property type="entry name" value="Transposase-Integrase"/>
</dbReference>
<accession>A0A6I8M8X7</accession>
<proteinExistence type="inferred from homology"/>
<dbReference type="PANTHER" id="PTHR10948">
    <property type="entry name" value="TRANSPOSASE"/>
    <property type="match status" value="1"/>
</dbReference>
<dbReference type="InterPro" id="IPR001598">
    <property type="entry name" value="Transposase_IS30_CS"/>
</dbReference>
<evidence type="ECO:0000313" key="4">
    <source>
        <dbReference type="EMBL" id="VZH84322.1"/>
    </source>
</evidence>
<dbReference type="InterPro" id="IPR036397">
    <property type="entry name" value="RNaseH_sf"/>
</dbReference>
<gene>
    <name evidence="4" type="ORF">FRC0190_00348</name>
</gene>
<dbReference type="GO" id="GO:0005829">
    <property type="term" value="C:cytosol"/>
    <property type="evidence" value="ECO:0007669"/>
    <property type="project" value="TreeGrafter"/>
</dbReference>
<comment type="function">
    <text evidence="1">Required for the transposition of the insertion element.</text>
</comment>
<dbReference type="Gene3D" id="3.30.420.10">
    <property type="entry name" value="Ribonuclease H-like superfamily/Ribonuclease H"/>
    <property type="match status" value="1"/>
</dbReference>
<organism evidence="4 5">
    <name type="scientific">Corynebacterium rouxii</name>
    <dbReference type="NCBI Taxonomy" id="2719119"/>
    <lineage>
        <taxon>Bacteria</taxon>
        <taxon>Bacillati</taxon>
        <taxon>Actinomycetota</taxon>
        <taxon>Actinomycetes</taxon>
        <taxon>Mycobacteriales</taxon>
        <taxon>Corynebacteriaceae</taxon>
        <taxon>Corynebacterium</taxon>
    </lineage>
</organism>
<dbReference type="PANTHER" id="PTHR10948:SF23">
    <property type="entry name" value="TRANSPOSASE INSI FOR INSERTION SEQUENCE ELEMENT IS30A-RELATED"/>
    <property type="match status" value="1"/>
</dbReference>
<dbReference type="PROSITE" id="PS50994">
    <property type="entry name" value="INTEGRASE"/>
    <property type="match status" value="1"/>
</dbReference>